<evidence type="ECO:0000313" key="1">
    <source>
        <dbReference type="EMBL" id="KAK6793736.1"/>
    </source>
</evidence>
<reference evidence="1 2" key="1">
    <citation type="submission" date="2024-02" db="EMBL/GenBank/DDBJ databases">
        <title>de novo genome assembly of Solanum bulbocastanum strain 11H21.</title>
        <authorList>
            <person name="Hosaka A.J."/>
        </authorList>
    </citation>
    <scope>NUCLEOTIDE SEQUENCE [LARGE SCALE GENOMIC DNA]</scope>
    <source>
        <tissue evidence="1">Young leaves</tissue>
    </source>
</reference>
<dbReference type="EMBL" id="JBANQN010000003">
    <property type="protein sequence ID" value="KAK6793736.1"/>
    <property type="molecule type" value="Genomic_DNA"/>
</dbReference>
<proteinExistence type="predicted"/>
<dbReference type="AlphaFoldDB" id="A0AAN8YIZ9"/>
<evidence type="ECO:0000313" key="2">
    <source>
        <dbReference type="Proteomes" id="UP001371456"/>
    </source>
</evidence>
<accession>A0AAN8YIZ9</accession>
<gene>
    <name evidence="1" type="ORF">RDI58_007189</name>
</gene>
<keyword evidence="2" id="KW-1185">Reference proteome</keyword>
<dbReference type="Proteomes" id="UP001371456">
    <property type="component" value="Unassembled WGS sequence"/>
</dbReference>
<name>A0AAN8YIZ9_SOLBU</name>
<organism evidence="1 2">
    <name type="scientific">Solanum bulbocastanum</name>
    <name type="common">Wild potato</name>
    <dbReference type="NCBI Taxonomy" id="147425"/>
    <lineage>
        <taxon>Eukaryota</taxon>
        <taxon>Viridiplantae</taxon>
        <taxon>Streptophyta</taxon>
        <taxon>Embryophyta</taxon>
        <taxon>Tracheophyta</taxon>
        <taxon>Spermatophyta</taxon>
        <taxon>Magnoliopsida</taxon>
        <taxon>eudicotyledons</taxon>
        <taxon>Gunneridae</taxon>
        <taxon>Pentapetalae</taxon>
        <taxon>asterids</taxon>
        <taxon>lamiids</taxon>
        <taxon>Solanales</taxon>
        <taxon>Solanaceae</taxon>
        <taxon>Solanoideae</taxon>
        <taxon>Solaneae</taxon>
        <taxon>Solanum</taxon>
    </lineage>
</organism>
<protein>
    <submittedName>
        <fullName evidence="1">Uncharacterized protein</fullName>
    </submittedName>
</protein>
<sequence>MIEFWQPTTVIVKFTYFKITPTLEEISQMDDLPLAGRAPLAMCTTSRIGFLQSLGLRVCPGLQRVDEGWVKLDYLFKRFCLRESYDRFQQEFFTSRVDWERHMANILW</sequence>
<comment type="caution">
    <text evidence="1">The sequence shown here is derived from an EMBL/GenBank/DDBJ whole genome shotgun (WGS) entry which is preliminary data.</text>
</comment>